<evidence type="ECO:0000313" key="1">
    <source>
        <dbReference type="EMBL" id="MDV6282988.1"/>
    </source>
</evidence>
<accession>A0ABU4CHG0</accession>
<gene>
    <name evidence="1" type="ORF">R3Q59_21010</name>
</gene>
<proteinExistence type="predicted"/>
<dbReference type="RefSeq" id="WP_317569332.1">
    <property type="nucleotide sequence ID" value="NZ_JAWLKA010000012.1"/>
</dbReference>
<organism evidence="1 2">
    <name type="scientific">Rhodococcus jostii</name>
    <dbReference type="NCBI Taxonomy" id="132919"/>
    <lineage>
        <taxon>Bacteria</taxon>
        <taxon>Bacillati</taxon>
        <taxon>Actinomycetota</taxon>
        <taxon>Actinomycetes</taxon>
        <taxon>Mycobacteriales</taxon>
        <taxon>Nocardiaceae</taxon>
        <taxon>Rhodococcus</taxon>
    </lineage>
</organism>
<sequence length="145" mass="16028">MFGDLHTMGRQVFQIRQRCVLLSIHEHLGRGYRQEAVHQIALVGEFHHRLEDSTHGTGPDLVPQTRGIQSAREVPRIPGSVDEFGEETFWVIVGVVDDLPRPASRGAWQNSHKRPQGSVFDAQGVAAPALPARQLDQLLDPGCAP</sequence>
<comment type="caution">
    <text evidence="1">The sequence shown here is derived from an EMBL/GenBank/DDBJ whole genome shotgun (WGS) entry which is preliminary data.</text>
</comment>
<evidence type="ECO:0000313" key="2">
    <source>
        <dbReference type="Proteomes" id="UP001185737"/>
    </source>
</evidence>
<reference evidence="1 2" key="1">
    <citation type="submission" date="2023-10" db="EMBL/GenBank/DDBJ databases">
        <title>Development of a sustainable strategy for remediation of hydrocarbon-contaminated territories based on the waste exchange concept.</title>
        <authorList>
            <person name="Krivoruchko A."/>
        </authorList>
    </citation>
    <scope>NUCLEOTIDE SEQUENCE [LARGE SCALE GENOMIC DNA]</scope>
    <source>
        <strain evidence="1 2">IEGM 60</strain>
    </source>
</reference>
<keyword evidence="2" id="KW-1185">Reference proteome</keyword>
<name>A0ABU4CHG0_RHOJO</name>
<dbReference type="EMBL" id="JAWLKA010000012">
    <property type="protein sequence ID" value="MDV6282988.1"/>
    <property type="molecule type" value="Genomic_DNA"/>
</dbReference>
<protein>
    <recommendedName>
        <fullName evidence="3">Transposase</fullName>
    </recommendedName>
</protein>
<evidence type="ECO:0008006" key="3">
    <source>
        <dbReference type="Google" id="ProtNLM"/>
    </source>
</evidence>
<dbReference type="Proteomes" id="UP001185737">
    <property type="component" value="Unassembled WGS sequence"/>
</dbReference>